<keyword evidence="3" id="KW-0326">Glycosidase</keyword>
<dbReference type="Gene3D" id="3.20.20.80">
    <property type="entry name" value="Glycosidases"/>
    <property type="match status" value="1"/>
</dbReference>
<dbReference type="InterPro" id="IPR017853">
    <property type="entry name" value="GH"/>
</dbReference>
<dbReference type="Pfam" id="PF00232">
    <property type="entry name" value="Glyco_hydro_1"/>
    <property type="match status" value="2"/>
</dbReference>
<keyword evidence="6" id="KW-1185">Reference proteome</keyword>
<proteinExistence type="inferred from homology"/>
<name>A0A9X2D919_9ACTN</name>
<protein>
    <submittedName>
        <fullName evidence="5">Family 1 glycosylhydrolase</fullName>
    </submittedName>
</protein>
<comment type="similarity">
    <text evidence="1 4">Belongs to the glycosyl hydrolase 1 family.</text>
</comment>
<dbReference type="GO" id="GO:0016052">
    <property type="term" value="P:carbohydrate catabolic process"/>
    <property type="evidence" value="ECO:0007669"/>
    <property type="project" value="TreeGrafter"/>
</dbReference>
<evidence type="ECO:0000256" key="1">
    <source>
        <dbReference type="ARBA" id="ARBA00010838"/>
    </source>
</evidence>
<dbReference type="InterPro" id="IPR001360">
    <property type="entry name" value="Glyco_hydro_1"/>
</dbReference>
<organism evidence="5 6">
    <name type="scientific">Nocardioides bruguierae</name>
    <dbReference type="NCBI Taxonomy" id="2945102"/>
    <lineage>
        <taxon>Bacteria</taxon>
        <taxon>Bacillati</taxon>
        <taxon>Actinomycetota</taxon>
        <taxon>Actinomycetes</taxon>
        <taxon>Propionibacteriales</taxon>
        <taxon>Nocardioidaceae</taxon>
        <taxon>Nocardioides</taxon>
    </lineage>
</organism>
<dbReference type="PRINTS" id="PR00131">
    <property type="entry name" value="GLHYDRLASE1"/>
</dbReference>
<evidence type="ECO:0000313" key="5">
    <source>
        <dbReference type="EMBL" id="MCM0621395.1"/>
    </source>
</evidence>
<evidence type="ECO:0000313" key="6">
    <source>
        <dbReference type="Proteomes" id="UP001139485"/>
    </source>
</evidence>
<evidence type="ECO:0000256" key="2">
    <source>
        <dbReference type="ARBA" id="ARBA00022801"/>
    </source>
</evidence>
<dbReference type="SUPFAM" id="SSF51445">
    <property type="entry name" value="(Trans)glycosidases"/>
    <property type="match status" value="1"/>
</dbReference>
<evidence type="ECO:0000256" key="3">
    <source>
        <dbReference type="ARBA" id="ARBA00023295"/>
    </source>
</evidence>
<comment type="caution">
    <text evidence="5">The sequence shown here is derived from an EMBL/GenBank/DDBJ whole genome shotgun (WGS) entry which is preliminary data.</text>
</comment>
<dbReference type="GO" id="GO:0005829">
    <property type="term" value="C:cytosol"/>
    <property type="evidence" value="ECO:0007669"/>
    <property type="project" value="TreeGrafter"/>
</dbReference>
<dbReference type="GO" id="GO:0008422">
    <property type="term" value="F:beta-glucosidase activity"/>
    <property type="evidence" value="ECO:0007669"/>
    <property type="project" value="TreeGrafter"/>
</dbReference>
<dbReference type="RefSeq" id="WP_250827826.1">
    <property type="nucleotide sequence ID" value="NZ_JAMOIL010000017.1"/>
</dbReference>
<dbReference type="PANTHER" id="PTHR10353:SF36">
    <property type="entry name" value="LP05116P"/>
    <property type="match status" value="1"/>
</dbReference>
<reference evidence="5" key="1">
    <citation type="submission" date="2022-05" db="EMBL/GenBank/DDBJ databases">
        <authorList>
            <person name="Tuo L."/>
        </authorList>
    </citation>
    <scope>NUCLEOTIDE SEQUENCE</scope>
    <source>
        <strain evidence="5">BSK12Z-4</strain>
    </source>
</reference>
<sequence length="402" mass="44016">MSFRPLPQLSTPPGFLWGAATAAHQVEGNNVASDWWGLEHSGSPVITEPSGDAADHFSRWPEDLDILAGLGLNAYRFSLEWSRIEPEPGAISAAALDHYRRMVAGCVERGLSPVVTLQHVTMPAWFRRAGGWQSDGAAERFAGFAETVLPVLNEGAEWVATINEPSLQPLMSALHRGDPAALNAWHGGPMPLATPEEVDALVTAHRAARDVVRSGTQAKAGWTVVVHDMQYGPEGEVHAKEWFEANEAPYLRASAGDDFIGVQNYTRSRFDADGEVLPGPDDRMTGIWEYYPEALGNAVRFTRSVVGDVPILITENGLPTNDDAERVEFIDRALRSLDGAIADGADVRGYIHWSAIDNFEWALGYAPRFGLISVDPRTFERTVKPSARWYGELARRQSFAGV</sequence>
<evidence type="ECO:0000256" key="4">
    <source>
        <dbReference type="RuleBase" id="RU003690"/>
    </source>
</evidence>
<gene>
    <name evidence="5" type="ORF">M8330_13955</name>
</gene>
<keyword evidence="2" id="KW-0378">Hydrolase</keyword>
<dbReference type="PANTHER" id="PTHR10353">
    <property type="entry name" value="GLYCOSYL HYDROLASE"/>
    <property type="match status" value="1"/>
</dbReference>
<dbReference type="EMBL" id="JAMOIL010000017">
    <property type="protein sequence ID" value="MCM0621395.1"/>
    <property type="molecule type" value="Genomic_DNA"/>
</dbReference>
<accession>A0A9X2D919</accession>
<dbReference type="Proteomes" id="UP001139485">
    <property type="component" value="Unassembled WGS sequence"/>
</dbReference>
<dbReference type="AlphaFoldDB" id="A0A9X2D919"/>